<keyword evidence="3" id="KW-1185">Reference proteome</keyword>
<reference evidence="2 3" key="3">
    <citation type="journal article" date="2013" name="Rice">
        <title>Improvement of the Oryza sativa Nipponbare reference genome using next generation sequence and optical map data.</title>
        <authorList>
            <person name="Kawahara Y."/>
            <person name="de la Bastide M."/>
            <person name="Hamilton J.P."/>
            <person name="Kanamori H."/>
            <person name="McCombie W.R."/>
            <person name="Ouyang S."/>
            <person name="Schwartz D.C."/>
            <person name="Tanaka T."/>
            <person name="Wu J."/>
            <person name="Zhou S."/>
            <person name="Childs K.L."/>
            <person name="Davidson R.M."/>
            <person name="Lin H."/>
            <person name="Quesada-Ocampo L."/>
            <person name="Vaillancourt B."/>
            <person name="Sakai H."/>
            <person name="Lee S.S."/>
            <person name="Kim J."/>
            <person name="Numa H."/>
            <person name="Itoh T."/>
            <person name="Buell C.R."/>
            <person name="Matsumoto T."/>
        </authorList>
    </citation>
    <scope>NUCLEOTIDE SEQUENCE [LARGE SCALE GENOMIC DNA]</scope>
    <source>
        <strain evidence="3">cv. Nipponbare</strain>
    </source>
</reference>
<dbReference type="Proteomes" id="UP000059680">
    <property type="component" value="Chromosome 3"/>
</dbReference>
<dbReference type="InParanoid" id="A0A0P0W002"/>
<gene>
    <name evidence="2" type="ordered locus">Os03g0562100</name>
    <name evidence="2" type="ORF">OSNPB_030562100</name>
</gene>
<evidence type="ECO:0000256" key="1">
    <source>
        <dbReference type="SAM" id="MobiDB-lite"/>
    </source>
</evidence>
<dbReference type="EMBL" id="AP014959">
    <property type="protein sequence ID" value="BAS84935.1"/>
    <property type="molecule type" value="Genomic_DNA"/>
</dbReference>
<sequence length="137" mass="14638">MRAVIGAGDPGCARRPWISSPPSWTPPSQRPDPDVGGRQRRRQWRREMEADAEVAHPATATACREGKTLGNGAGGAETETETETVAADGTEAAEGGGLRAAARVEGDWDLWRGRRCSDLVADGDSTRLHRRSATATM</sequence>
<proteinExistence type="predicted"/>
<organism evidence="2 3">
    <name type="scientific">Oryza sativa subsp. japonica</name>
    <name type="common">Rice</name>
    <dbReference type="NCBI Taxonomy" id="39947"/>
    <lineage>
        <taxon>Eukaryota</taxon>
        <taxon>Viridiplantae</taxon>
        <taxon>Streptophyta</taxon>
        <taxon>Embryophyta</taxon>
        <taxon>Tracheophyta</taxon>
        <taxon>Spermatophyta</taxon>
        <taxon>Magnoliopsida</taxon>
        <taxon>Liliopsida</taxon>
        <taxon>Poales</taxon>
        <taxon>Poaceae</taxon>
        <taxon>BOP clade</taxon>
        <taxon>Oryzoideae</taxon>
        <taxon>Oryzeae</taxon>
        <taxon>Oryzinae</taxon>
        <taxon>Oryza</taxon>
        <taxon>Oryza sativa</taxon>
    </lineage>
</organism>
<dbReference type="AlphaFoldDB" id="A0A0P0W002"/>
<dbReference type="PaxDb" id="39947-A0A0P0W002"/>
<name>A0A0P0W002_ORYSJ</name>
<feature type="compositionally biased region" description="Low complexity" evidence="1">
    <location>
        <begin position="83"/>
        <end position="98"/>
    </location>
</feature>
<feature type="region of interest" description="Disordered" evidence="1">
    <location>
        <begin position="1"/>
        <end position="98"/>
    </location>
</feature>
<protein>
    <submittedName>
        <fullName evidence="2">Os03g0562100 protein</fullName>
    </submittedName>
</protein>
<reference evidence="3" key="1">
    <citation type="journal article" date="2005" name="Nature">
        <title>The map-based sequence of the rice genome.</title>
        <authorList>
            <consortium name="International rice genome sequencing project (IRGSP)"/>
            <person name="Matsumoto T."/>
            <person name="Wu J."/>
            <person name="Kanamori H."/>
            <person name="Katayose Y."/>
            <person name="Fujisawa M."/>
            <person name="Namiki N."/>
            <person name="Mizuno H."/>
            <person name="Yamamoto K."/>
            <person name="Antonio B.A."/>
            <person name="Baba T."/>
            <person name="Sakata K."/>
            <person name="Nagamura Y."/>
            <person name="Aoki H."/>
            <person name="Arikawa K."/>
            <person name="Arita K."/>
            <person name="Bito T."/>
            <person name="Chiden Y."/>
            <person name="Fujitsuka N."/>
            <person name="Fukunaka R."/>
            <person name="Hamada M."/>
            <person name="Harada C."/>
            <person name="Hayashi A."/>
            <person name="Hijishita S."/>
            <person name="Honda M."/>
            <person name="Hosokawa S."/>
            <person name="Ichikawa Y."/>
            <person name="Idonuma A."/>
            <person name="Iijima M."/>
            <person name="Ikeda M."/>
            <person name="Ikeno M."/>
            <person name="Ito K."/>
            <person name="Ito S."/>
            <person name="Ito T."/>
            <person name="Ito Y."/>
            <person name="Ito Y."/>
            <person name="Iwabuchi A."/>
            <person name="Kamiya K."/>
            <person name="Karasawa W."/>
            <person name="Kurita K."/>
            <person name="Katagiri S."/>
            <person name="Kikuta A."/>
            <person name="Kobayashi H."/>
            <person name="Kobayashi N."/>
            <person name="Machita K."/>
            <person name="Maehara T."/>
            <person name="Masukawa M."/>
            <person name="Mizubayashi T."/>
            <person name="Mukai Y."/>
            <person name="Nagasaki H."/>
            <person name="Nagata Y."/>
            <person name="Naito S."/>
            <person name="Nakashima M."/>
            <person name="Nakama Y."/>
            <person name="Nakamichi Y."/>
            <person name="Nakamura M."/>
            <person name="Meguro A."/>
            <person name="Negishi M."/>
            <person name="Ohta I."/>
            <person name="Ohta T."/>
            <person name="Okamoto M."/>
            <person name="Ono N."/>
            <person name="Saji S."/>
            <person name="Sakaguchi M."/>
            <person name="Sakai K."/>
            <person name="Shibata M."/>
            <person name="Shimokawa T."/>
            <person name="Song J."/>
            <person name="Takazaki Y."/>
            <person name="Terasawa K."/>
            <person name="Tsugane M."/>
            <person name="Tsuji K."/>
            <person name="Ueda S."/>
            <person name="Waki K."/>
            <person name="Yamagata H."/>
            <person name="Yamamoto M."/>
            <person name="Yamamoto S."/>
            <person name="Yamane H."/>
            <person name="Yoshiki S."/>
            <person name="Yoshihara R."/>
            <person name="Yukawa K."/>
            <person name="Zhong H."/>
            <person name="Yano M."/>
            <person name="Yuan Q."/>
            <person name="Ouyang S."/>
            <person name="Liu J."/>
            <person name="Jones K.M."/>
            <person name="Gansberger K."/>
            <person name="Moffat K."/>
            <person name="Hill J."/>
            <person name="Bera J."/>
            <person name="Fadrosh D."/>
            <person name="Jin S."/>
            <person name="Johri S."/>
            <person name="Kim M."/>
            <person name="Overton L."/>
            <person name="Reardon M."/>
            <person name="Tsitrin T."/>
            <person name="Vuong H."/>
            <person name="Weaver B."/>
            <person name="Ciecko A."/>
            <person name="Tallon L."/>
            <person name="Jackson J."/>
            <person name="Pai G."/>
            <person name="Aken S.V."/>
            <person name="Utterback T."/>
            <person name="Reidmuller S."/>
            <person name="Feldblyum T."/>
            <person name="Hsiao J."/>
            <person name="Zismann V."/>
            <person name="Iobst S."/>
            <person name="de Vazeille A.R."/>
            <person name="Buell C.R."/>
            <person name="Ying K."/>
            <person name="Li Y."/>
            <person name="Lu T."/>
            <person name="Huang Y."/>
            <person name="Zhao Q."/>
            <person name="Feng Q."/>
            <person name="Zhang L."/>
            <person name="Zhu J."/>
            <person name="Weng Q."/>
            <person name="Mu J."/>
            <person name="Lu Y."/>
            <person name="Fan D."/>
            <person name="Liu Y."/>
            <person name="Guan J."/>
            <person name="Zhang Y."/>
            <person name="Yu S."/>
            <person name="Liu X."/>
            <person name="Zhang Y."/>
            <person name="Hong G."/>
            <person name="Han B."/>
            <person name="Choisne N."/>
            <person name="Demange N."/>
            <person name="Orjeda G."/>
            <person name="Samain S."/>
            <person name="Cattolico L."/>
            <person name="Pelletier E."/>
            <person name="Couloux A."/>
            <person name="Segurens B."/>
            <person name="Wincker P."/>
            <person name="D'Hont A."/>
            <person name="Scarpelli C."/>
            <person name="Weissenbach J."/>
            <person name="Salanoubat M."/>
            <person name="Quetier F."/>
            <person name="Yu Y."/>
            <person name="Kim H.R."/>
            <person name="Rambo T."/>
            <person name="Currie J."/>
            <person name="Collura K."/>
            <person name="Luo M."/>
            <person name="Yang T."/>
            <person name="Ammiraju J.S.S."/>
            <person name="Engler F."/>
            <person name="Soderlund C."/>
            <person name="Wing R.A."/>
            <person name="Palmer L.E."/>
            <person name="de la Bastide M."/>
            <person name="Spiegel L."/>
            <person name="Nascimento L."/>
            <person name="Zutavern T."/>
            <person name="O'Shaughnessy A."/>
            <person name="Dike S."/>
            <person name="Dedhia N."/>
            <person name="Preston R."/>
            <person name="Balija V."/>
            <person name="McCombie W.R."/>
            <person name="Chow T."/>
            <person name="Chen H."/>
            <person name="Chung M."/>
            <person name="Chen C."/>
            <person name="Shaw J."/>
            <person name="Wu H."/>
            <person name="Hsiao K."/>
            <person name="Chao Y."/>
            <person name="Chu M."/>
            <person name="Cheng C."/>
            <person name="Hour A."/>
            <person name="Lee P."/>
            <person name="Lin S."/>
            <person name="Lin Y."/>
            <person name="Liou J."/>
            <person name="Liu S."/>
            <person name="Hsing Y."/>
            <person name="Raghuvanshi S."/>
            <person name="Mohanty A."/>
            <person name="Bharti A.K."/>
            <person name="Gaur A."/>
            <person name="Gupta V."/>
            <person name="Kumar D."/>
            <person name="Ravi V."/>
            <person name="Vij S."/>
            <person name="Kapur A."/>
            <person name="Khurana P."/>
            <person name="Khurana P."/>
            <person name="Khurana J.P."/>
            <person name="Tyagi A.K."/>
            <person name="Gaikwad K."/>
            <person name="Singh A."/>
            <person name="Dalal V."/>
            <person name="Srivastava S."/>
            <person name="Dixit A."/>
            <person name="Pal A.K."/>
            <person name="Ghazi I.A."/>
            <person name="Yadav M."/>
            <person name="Pandit A."/>
            <person name="Bhargava A."/>
            <person name="Sureshbabu K."/>
            <person name="Batra K."/>
            <person name="Sharma T.R."/>
            <person name="Mohapatra T."/>
            <person name="Singh N.K."/>
            <person name="Messing J."/>
            <person name="Nelson A.B."/>
            <person name="Fuks G."/>
            <person name="Kavchok S."/>
            <person name="Keizer G."/>
            <person name="Linton E."/>
            <person name="Llaca V."/>
            <person name="Song R."/>
            <person name="Tanyolac B."/>
            <person name="Young S."/>
            <person name="Ho-Il K."/>
            <person name="Hahn J.H."/>
            <person name="Sangsakoo G."/>
            <person name="Vanavichit A."/>
            <person name="de Mattos Luiz.A.T."/>
            <person name="Zimmer P.D."/>
            <person name="Malone G."/>
            <person name="Dellagostin O."/>
            <person name="de Oliveira A.C."/>
            <person name="Bevan M."/>
            <person name="Bancroft I."/>
            <person name="Minx P."/>
            <person name="Cordum H."/>
            <person name="Wilson R."/>
            <person name="Cheng Z."/>
            <person name="Jin W."/>
            <person name="Jiang J."/>
            <person name="Leong S.A."/>
            <person name="Iwama H."/>
            <person name="Gojobori T."/>
            <person name="Itoh T."/>
            <person name="Niimura Y."/>
            <person name="Fujii Y."/>
            <person name="Habara T."/>
            <person name="Sakai H."/>
            <person name="Sato Y."/>
            <person name="Wilson G."/>
            <person name="Kumar K."/>
            <person name="McCouch S."/>
            <person name="Juretic N."/>
            <person name="Hoen D."/>
            <person name="Wright S."/>
            <person name="Bruskiewich R."/>
            <person name="Bureau T."/>
            <person name="Miyao A."/>
            <person name="Hirochika H."/>
            <person name="Nishikawa T."/>
            <person name="Kadowaki K."/>
            <person name="Sugiura M."/>
            <person name="Burr B."/>
            <person name="Sasaki T."/>
        </authorList>
    </citation>
    <scope>NUCLEOTIDE SEQUENCE [LARGE SCALE GENOMIC DNA]</scope>
    <source>
        <strain evidence="3">cv. Nipponbare</strain>
    </source>
</reference>
<evidence type="ECO:0000313" key="2">
    <source>
        <dbReference type="EMBL" id="BAS84935.1"/>
    </source>
</evidence>
<reference evidence="2 3" key="2">
    <citation type="journal article" date="2013" name="Plant Cell Physiol.">
        <title>Rice Annotation Project Database (RAP-DB): an integrative and interactive database for rice genomics.</title>
        <authorList>
            <person name="Sakai H."/>
            <person name="Lee S.S."/>
            <person name="Tanaka T."/>
            <person name="Numa H."/>
            <person name="Kim J."/>
            <person name="Kawahara Y."/>
            <person name="Wakimoto H."/>
            <person name="Yang C.C."/>
            <person name="Iwamoto M."/>
            <person name="Abe T."/>
            <person name="Yamada Y."/>
            <person name="Muto A."/>
            <person name="Inokuchi H."/>
            <person name="Ikemura T."/>
            <person name="Matsumoto T."/>
            <person name="Sasaki T."/>
            <person name="Itoh T."/>
        </authorList>
    </citation>
    <scope>NUCLEOTIDE SEQUENCE [LARGE SCALE GENOMIC DNA]</scope>
    <source>
        <strain evidence="3">cv. Nipponbare</strain>
    </source>
</reference>
<evidence type="ECO:0000313" key="3">
    <source>
        <dbReference type="Proteomes" id="UP000059680"/>
    </source>
</evidence>
<accession>A0A0P0W002</accession>